<accession>A0ABX0PL59</accession>
<dbReference type="RefSeq" id="WP_166864307.1">
    <property type="nucleotide sequence ID" value="NZ_JAAQOM010000023.1"/>
</dbReference>
<reference evidence="2 3" key="1">
    <citation type="submission" date="2020-03" db="EMBL/GenBank/DDBJ databases">
        <title>Genome sequence of strain Massilia sp. TW-1.</title>
        <authorList>
            <person name="Chaudhary D.K."/>
        </authorList>
    </citation>
    <scope>NUCLEOTIDE SEQUENCE [LARGE SCALE GENOMIC DNA]</scope>
    <source>
        <strain evidence="2 3">TW-1</strain>
    </source>
</reference>
<keyword evidence="3" id="KW-1185">Reference proteome</keyword>
<dbReference type="Pfam" id="PF08867">
    <property type="entry name" value="FRG"/>
    <property type="match status" value="1"/>
</dbReference>
<proteinExistence type="predicted"/>
<dbReference type="Proteomes" id="UP000716322">
    <property type="component" value="Unassembled WGS sequence"/>
</dbReference>
<dbReference type="InterPro" id="IPR014966">
    <property type="entry name" value="FRG-dom"/>
</dbReference>
<evidence type="ECO:0000313" key="2">
    <source>
        <dbReference type="EMBL" id="NIA57527.1"/>
    </source>
</evidence>
<name>A0ABX0PL59_9BURK</name>
<feature type="domain" description="FRG" evidence="1">
    <location>
        <begin position="20"/>
        <end position="60"/>
    </location>
</feature>
<organism evidence="2 3">
    <name type="scientific">Telluria antibiotica</name>
    <dbReference type="NCBI Taxonomy" id="2717319"/>
    <lineage>
        <taxon>Bacteria</taxon>
        <taxon>Pseudomonadati</taxon>
        <taxon>Pseudomonadota</taxon>
        <taxon>Betaproteobacteria</taxon>
        <taxon>Burkholderiales</taxon>
        <taxon>Oxalobacteraceae</taxon>
        <taxon>Telluria group</taxon>
        <taxon>Telluria</taxon>
    </lineage>
</organism>
<evidence type="ECO:0000313" key="3">
    <source>
        <dbReference type="Proteomes" id="UP000716322"/>
    </source>
</evidence>
<comment type="caution">
    <text evidence="2">The sequence shown here is derived from an EMBL/GenBank/DDBJ whole genome shotgun (WGS) entry which is preliminary data.</text>
</comment>
<dbReference type="EMBL" id="JAAQOM010000023">
    <property type="protein sequence ID" value="NIA57527.1"/>
    <property type="molecule type" value="Genomic_DNA"/>
</dbReference>
<protein>
    <submittedName>
        <fullName evidence="2">FRG domain-containing protein</fullName>
    </submittedName>
</protein>
<evidence type="ECO:0000259" key="1">
    <source>
        <dbReference type="Pfam" id="PF08867"/>
    </source>
</evidence>
<sequence length="72" mass="8325">MHEVQAHLKALKADGCADPYFRGHASEDWLLLPSLSRESENPRFNPNKEKRLFSEFRMRGAHRLCCINQLGT</sequence>
<gene>
    <name evidence="2" type="ORF">HAV22_28265</name>
</gene>